<dbReference type="AlphaFoldDB" id="A0A067CYY6"/>
<evidence type="ECO:0008006" key="5">
    <source>
        <dbReference type="Google" id="ProtNLM"/>
    </source>
</evidence>
<keyword evidence="1" id="KW-1133">Transmembrane helix</keyword>
<evidence type="ECO:0000256" key="2">
    <source>
        <dbReference type="SAM" id="SignalP"/>
    </source>
</evidence>
<dbReference type="GeneID" id="24125763"/>
<dbReference type="KEGG" id="spar:SPRG_03244"/>
<organism evidence="3 4">
    <name type="scientific">Saprolegnia parasitica (strain CBS 223.65)</name>
    <dbReference type="NCBI Taxonomy" id="695850"/>
    <lineage>
        <taxon>Eukaryota</taxon>
        <taxon>Sar</taxon>
        <taxon>Stramenopiles</taxon>
        <taxon>Oomycota</taxon>
        <taxon>Saprolegniomycetes</taxon>
        <taxon>Saprolegniales</taxon>
        <taxon>Saprolegniaceae</taxon>
        <taxon>Saprolegnia</taxon>
    </lineage>
</organism>
<dbReference type="VEuPathDB" id="FungiDB:SPRG_03244"/>
<dbReference type="RefSeq" id="XP_012197217.1">
    <property type="nucleotide sequence ID" value="XM_012341827.1"/>
</dbReference>
<reference evidence="3 4" key="1">
    <citation type="journal article" date="2013" name="PLoS Genet.">
        <title>Distinctive expansion of potential virulence genes in the genome of the oomycete fish pathogen Saprolegnia parasitica.</title>
        <authorList>
            <person name="Jiang R.H."/>
            <person name="de Bruijn I."/>
            <person name="Haas B.J."/>
            <person name="Belmonte R."/>
            <person name="Lobach L."/>
            <person name="Christie J."/>
            <person name="van den Ackerveken G."/>
            <person name="Bottin A."/>
            <person name="Bulone V."/>
            <person name="Diaz-Moreno S.M."/>
            <person name="Dumas B."/>
            <person name="Fan L."/>
            <person name="Gaulin E."/>
            <person name="Govers F."/>
            <person name="Grenville-Briggs L.J."/>
            <person name="Horner N.R."/>
            <person name="Levin J.Z."/>
            <person name="Mammella M."/>
            <person name="Meijer H.J."/>
            <person name="Morris P."/>
            <person name="Nusbaum C."/>
            <person name="Oome S."/>
            <person name="Phillips A.J."/>
            <person name="van Rooyen D."/>
            <person name="Rzeszutek E."/>
            <person name="Saraiva M."/>
            <person name="Secombes C.J."/>
            <person name="Seidl M.F."/>
            <person name="Snel B."/>
            <person name="Stassen J.H."/>
            <person name="Sykes S."/>
            <person name="Tripathy S."/>
            <person name="van den Berg H."/>
            <person name="Vega-Arreguin J.C."/>
            <person name="Wawra S."/>
            <person name="Young S.K."/>
            <person name="Zeng Q."/>
            <person name="Dieguez-Uribeondo J."/>
            <person name="Russ C."/>
            <person name="Tyler B.M."/>
            <person name="van West P."/>
        </authorList>
    </citation>
    <scope>NUCLEOTIDE SEQUENCE [LARGE SCALE GENOMIC DNA]</scope>
    <source>
        <strain evidence="3 4">CBS 223.65</strain>
    </source>
</reference>
<sequence>MAVLRALLLCLALTATSMASECGDADLTAINASASGCSSFNMTASTNGSSFGAWDVCATSACQNLLTRYRNLNCTVNGLTGSDIASITCPNMILRPRSRHHHNDHGWGSDDDDCSSSVWNAIVLIVVVLCVVTIGIYVWKRHGQQIRRRLGWINSNSYFAATSAADADVSNVKFAAASSTVLVPTVQLQGIQKGAPAAVPYSSV</sequence>
<keyword evidence="2" id="KW-0732">Signal</keyword>
<evidence type="ECO:0000256" key="1">
    <source>
        <dbReference type="SAM" id="Phobius"/>
    </source>
</evidence>
<dbReference type="EMBL" id="KK583196">
    <property type="protein sequence ID" value="KDO32027.1"/>
    <property type="molecule type" value="Genomic_DNA"/>
</dbReference>
<feature type="chain" id="PRO_5001635132" description="Elicitin" evidence="2">
    <location>
        <begin position="20"/>
        <end position="204"/>
    </location>
</feature>
<feature type="signal peptide" evidence="2">
    <location>
        <begin position="1"/>
        <end position="19"/>
    </location>
</feature>
<dbReference type="OrthoDB" id="10431008at2759"/>
<gene>
    <name evidence="3" type="ORF">SPRG_03244</name>
</gene>
<evidence type="ECO:0000313" key="4">
    <source>
        <dbReference type="Proteomes" id="UP000030745"/>
    </source>
</evidence>
<name>A0A067CYY6_SAPPC</name>
<proteinExistence type="predicted"/>
<protein>
    <recommendedName>
        <fullName evidence="5">Elicitin</fullName>
    </recommendedName>
</protein>
<feature type="transmembrane region" description="Helical" evidence="1">
    <location>
        <begin position="118"/>
        <end position="139"/>
    </location>
</feature>
<dbReference type="OMA" id="GAWDVCA"/>
<evidence type="ECO:0000313" key="3">
    <source>
        <dbReference type="EMBL" id="KDO32027.1"/>
    </source>
</evidence>
<keyword evidence="1" id="KW-0812">Transmembrane</keyword>
<accession>A0A067CYY6</accession>
<dbReference type="Proteomes" id="UP000030745">
    <property type="component" value="Unassembled WGS sequence"/>
</dbReference>
<keyword evidence="1" id="KW-0472">Membrane</keyword>
<keyword evidence="4" id="KW-1185">Reference proteome</keyword>